<accession>A0A4Y2M7I8</accession>
<comment type="caution">
    <text evidence="2">The sequence shown here is derived from an EMBL/GenBank/DDBJ whole genome shotgun (WGS) entry which is preliminary data.</text>
</comment>
<dbReference type="EMBL" id="BGPR01000934">
    <property type="protein sequence ID" value="GBM40577.1"/>
    <property type="molecule type" value="Genomic_DNA"/>
</dbReference>
<name>A0A4Y2M7I8_ARAVE</name>
<dbReference type="AlphaFoldDB" id="A0A4Y2M7I8"/>
<dbReference type="EMBL" id="BGPR01280149">
    <property type="protein sequence ID" value="GBN21617.1"/>
    <property type="molecule type" value="Genomic_DNA"/>
</dbReference>
<keyword evidence="3" id="KW-1185">Reference proteome</keyword>
<evidence type="ECO:0000313" key="2">
    <source>
        <dbReference type="EMBL" id="GBN21617.1"/>
    </source>
</evidence>
<proteinExistence type="predicted"/>
<organism evidence="2 3">
    <name type="scientific">Araneus ventricosus</name>
    <name type="common">Orbweaver spider</name>
    <name type="synonym">Epeira ventricosa</name>
    <dbReference type="NCBI Taxonomy" id="182803"/>
    <lineage>
        <taxon>Eukaryota</taxon>
        <taxon>Metazoa</taxon>
        <taxon>Ecdysozoa</taxon>
        <taxon>Arthropoda</taxon>
        <taxon>Chelicerata</taxon>
        <taxon>Arachnida</taxon>
        <taxon>Araneae</taxon>
        <taxon>Araneomorphae</taxon>
        <taxon>Entelegynae</taxon>
        <taxon>Araneoidea</taxon>
        <taxon>Araneidae</taxon>
        <taxon>Araneus</taxon>
    </lineage>
</organism>
<evidence type="ECO:0000313" key="3">
    <source>
        <dbReference type="Proteomes" id="UP000499080"/>
    </source>
</evidence>
<evidence type="ECO:0000313" key="1">
    <source>
        <dbReference type="EMBL" id="GBM40577.1"/>
    </source>
</evidence>
<protein>
    <submittedName>
        <fullName evidence="2">Uncharacterized protein</fullName>
    </submittedName>
</protein>
<dbReference type="Proteomes" id="UP000499080">
    <property type="component" value="Unassembled WGS sequence"/>
</dbReference>
<reference evidence="2 3" key="1">
    <citation type="journal article" date="2019" name="Sci. Rep.">
        <title>Orb-weaving spider Araneus ventricosus genome elucidates the spidroin gene catalogue.</title>
        <authorList>
            <person name="Kono N."/>
            <person name="Nakamura H."/>
            <person name="Ohtoshi R."/>
            <person name="Moran D.A.P."/>
            <person name="Shinohara A."/>
            <person name="Yoshida Y."/>
            <person name="Fujiwara M."/>
            <person name="Mori M."/>
            <person name="Tomita M."/>
            <person name="Arakawa K."/>
        </authorList>
    </citation>
    <scope>NUCLEOTIDE SEQUENCE [LARGE SCALE GENOMIC DNA]</scope>
</reference>
<gene>
    <name evidence="1" type="ORF">AVEN_240318_1</name>
    <name evidence="2" type="ORF">AVEN_36966_1</name>
</gene>
<sequence length="102" mass="11774">MHFCHLSCKDVNNYKWIAAYNYKPPFTAFVATLPRNLRTVAPKTYSSSEEKFTRDDIKGDKLVVEVPECDVLRGHLTPEGTCERRLIVMDHPPLSYPRDGKF</sequence>